<organism evidence="1 2">
    <name type="scientific">Funneliformis geosporum</name>
    <dbReference type="NCBI Taxonomy" id="1117311"/>
    <lineage>
        <taxon>Eukaryota</taxon>
        <taxon>Fungi</taxon>
        <taxon>Fungi incertae sedis</taxon>
        <taxon>Mucoromycota</taxon>
        <taxon>Glomeromycotina</taxon>
        <taxon>Glomeromycetes</taxon>
        <taxon>Glomerales</taxon>
        <taxon>Glomeraceae</taxon>
        <taxon>Funneliformis</taxon>
    </lineage>
</organism>
<dbReference type="AlphaFoldDB" id="A0A9W4WP75"/>
<dbReference type="Proteomes" id="UP001153678">
    <property type="component" value="Unassembled WGS sequence"/>
</dbReference>
<gene>
    <name evidence="1" type="ORF">FWILDA_LOCUS7354</name>
</gene>
<evidence type="ECO:0000313" key="2">
    <source>
        <dbReference type="Proteomes" id="UP001153678"/>
    </source>
</evidence>
<accession>A0A9W4WP75</accession>
<protein>
    <submittedName>
        <fullName evidence="1">1226_t:CDS:1</fullName>
    </submittedName>
</protein>
<keyword evidence="2" id="KW-1185">Reference proteome</keyword>
<sequence>MNRMVEKFNRTIGECLLLHGRQAILPIDLKVLTYNEEEKDALLKRTQEIMENNDAYEIQQQIKIQQAKRKQKNVSEKFKIGNKVLLHQTHLENNFSAKLEAKWIRPYFIHEVYKKNNYKLQILEEKLLKNSVYENRLKMYYEETLEP</sequence>
<comment type="caution">
    <text evidence="1">The sequence shown here is derived from an EMBL/GenBank/DDBJ whole genome shotgun (WGS) entry which is preliminary data.</text>
</comment>
<evidence type="ECO:0000313" key="1">
    <source>
        <dbReference type="EMBL" id="CAI2175964.1"/>
    </source>
</evidence>
<name>A0A9W4WP75_9GLOM</name>
<reference evidence="1" key="1">
    <citation type="submission" date="2022-08" db="EMBL/GenBank/DDBJ databases">
        <authorList>
            <person name="Kallberg Y."/>
            <person name="Tangrot J."/>
            <person name="Rosling A."/>
        </authorList>
    </citation>
    <scope>NUCLEOTIDE SEQUENCE</scope>
    <source>
        <strain evidence="1">Wild A</strain>
    </source>
</reference>
<dbReference type="OrthoDB" id="2397143at2759"/>
<proteinExistence type="predicted"/>
<dbReference type="EMBL" id="CAMKVN010001434">
    <property type="protein sequence ID" value="CAI2175964.1"/>
    <property type="molecule type" value="Genomic_DNA"/>
</dbReference>